<dbReference type="AlphaFoldDB" id="A0ABD3R185"/>
<sequence>MTISRALLTLSLTPNMLESPLALYGRGGGSTWGSSSRRSKWGASSSSSSSWHRMSASDDGGLPSSLLFVAIALELDMTVARDDGRRRGLAGNLHRGRLFHF</sequence>
<organism evidence="2 3">
    <name type="scientific">Cyclostephanos tholiformis</name>
    <dbReference type="NCBI Taxonomy" id="382380"/>
    <lineage>
        <taxon>Eukaryota</taxon>
        <taxon>Sar</taxon>
        <taxon>Stramenopiles</taxon>
        <taxon>Ochrophyta</taxon>
        <taxon>Bacillariophyta</taxon>
        <taxon>Coscinodiscophyceae</taxon>
        <taxon>Thalassiosirophycidae</taxon>
        <taxon>Stephanodiscales</taxon>
        <taxon>Stephanodiscaceae</taxon>
        <taxon>Cyclostephanos</taxon>
    </lineage>
</organism>
<feature type="compositionally biased region" description="Low complexity" evidence="1">
    <location>
        <begin position="32"/>
        <end position="54"/>
    </location>
</feature>
<dbReference type="EMBL" id="JALLPB020000841">
    <property type="protein sequence ID" value="KAL3806293.1"/>
    <property type="molecule type" value="Genomic_DNA"/>
</dbReference>
<reference evidence="2 3" key="1">
    <citation type="submission" date="2024-10" db="EMBL/GenBank/DDBJ databases">
        <title>Updated reference genomes for cyclostephanoid diatoms.</title>
        <authorList>
            <person name="Roberts W.R."/>
            <person name="Alverson A.J."/>
        </authorList>
    </citation>
    <scope>NUCLEOTIDE SEQUENCE [LARGE SCALE GENOMIC DNA]</scope>
    <source>
        <strain evidence="2 3">AJA228-03</strain>
    </source>
</reference>
<evidence type="ECO:0000313" key="2">
    <source>
        <dbReference type="EMBL" id="KAL3806293.1"/>
    </source>
</evidence>
<feature type="region of interest" description="Disordered" evidence="1">
    <location>
        <begin position="26"/>
        <end position="58"/>
    </location>
</feature>
<name>A0ABD3R185_9STRA</name>
<evidence type="ECO:0000256" key="1">
    <source>
        <dbReference type="SAM" id="MobiDB-lite"/>
    </source>
</evidence>
<protein>
    <recommendedName>
        <fullName evidence="4">Secreted protein</fullName>
    </recommendedName>
</protein>
<accession>A0ABD3R185</accession>
<dbReference type="Proteomes" id="UP001530377">
    <property type="component" value="Unassembled WGS sequence"/>
</dbReference>
<comment type="caution">
    <text evidence="2">The sequence shown here is derived from an EMBL/GenBank/DDBJ whole genome shotgun (WGS) entry which is preliminary data.</text>
</comment>
<proteinExistence type="predicted"/>
<keyword evidence="3" id="KW-1185">Reference proteome</keyword>
<evidence type="ECO:0000313" key="3">
    <source>
        <dbReference type="Proteomes" id="UP001530377"/>
    </source>
</evidence>
<evidence type="ECO:0008006" key="4">
    <source>
        <dbReference type="Google" id="ProtNLM"/>
    </source>
</evidence>
<gene>
    <name evidence="2" type="ORF">ACHAXA_000898</name>
</gene>